<dbReference type="GO" id="GO:0008967">
    <property type="term" value="F:phosphoglycolate phosphatase activity"/>
    <property type="evidence" value="ECO:0007669"/>
    <property type="project" value="UniProtKB-EC"/>
</dbReference>
<evidence type="ECO:0000313" key="6">
    <source>
        <dbReference type="Proteomes" id="UP000326354"/>
    </source>
</evidence>
<dbReference type="InterPro" id="IPR050155">
    <property type="entry name" value="HAD-like_hydrolase_sf"/>
</dbReference>
<name>A0A5S9INR3_UABAM</name>
<dbReference type="EC" id="3.1.3.18" evidence="4"/>
<dbReference type="Gene3D" id="1.10.150.240">
    <property type="entry name" value="Putative phosphatase, domain 2"/>
    <property type="match status" value="1"/>
</dbReference>
<accession>A0A5S9INR3</accession>
<dbReference type="Gene3D" id="3.40.50.1000">
    <property type="entry name" value="HAD superfamily/HAD-like"/>
    <property type="match status" value="1"/>
</dbReference>
<dbReference type="GO" id="GO:0006281">
    <property type="term" value="P:DNA repair"/>
    <property type="evidence" value="ECO:0007669"/>
    <property type="project" value="TreeGrafter"/>
</dbReference>
<dbReference type="PANTHER" id="PTHR43434">
    <property type="entry name" value="PHOSPHOGLYCOLATE PHOSPHATASE"/>
    <property type="match status" value="1"/>
</dbReference>
<protein>
    <recommendedName>
        <fullName evidence="4">phosphoglycolate phosphatase</fullName>
        <ecNumber evidence="4">3.1.3.18</ecNumber>
    </recommendedName>
</protein>
<dbReference type="OrthoDB" id="9792518at2"/>
<evidence type="ECO:0000256" key="2">
    <source>
        <dbReference type="ARBA" id="ARBA00004818"/>
    </source>
</evidence>
<dbReference type="GO" id="GO:0005829">
    <property type="term" value="C:cytosol"/>
    <property type="evidence" value="ECO:0007669"/>
    <property type="project" value="TreeGrafter"/>
</dbReference>
<proteinExistence type="inferred from homology"/>
<dbReference type="NCBIfam" id="TIGR01549">
    <property type="entry name" value="HAD-SF-IA-v1"/>
    <property type="match status" value="1"/>
</dbReference>
<dbReference type="RefSeq" id="WP_151969370.1">
    <property type="nucleotide sequence ID" value="NZ_AP019860.1"/>
</dbReference>
<dbReference type="InterPro" id="IPR023214">
    <property type="entry name" value="HAD_sf"/>
</dbReference>
<dbReference type="InterPro" id="IPR023198">
    <property type="entry name" value="PGP-like_dom2"/>
</dbReference>
<dbReference type="EMBL" id="AP019860">
    <property type="protein sequence ID" value="BBM85259.1"/>
    <property type="molecule type" value="Genomic_DNA"/>
</dbReference>
<keyword evidence="6" id="KW-1185">Reference proteome</keyword>
<dbReference type="InterPro" id="IPR036412">
    <property type="entry name" value="HAD-like_sf"/>
</dbReference>
<dbReference type="InterPro" id="IPR006439">
    <property type="entry name" value="HAD-SF_hydro_IA"/>
</dbReference>
<evidence type="ECO:0000313" key="5">
    <source>
        <dbReference type="EMBL" id="BBM85259.1"/>
    </source>
</evidence>
<organism evidence="5 6">
    <name type="scientific">Uabimicrobium amorphum</name>
    <dbReference type="NCBI Taxonomy" id="2596890"/>
    <lineage>
        <taxon>Bacteria</taxon>
        <taxon>Pseudomonadati</taxon>
        <taxon>Planctomycetota</taxon>
        <taxon>Candidatus Uabimicrobiia</taxon>
        <taxon>Candidatus Uabimicrobiales</taxon>
        <taxon>Candidatus Uabimicrobiaceae</taxon>
        <taxon>Candidatus Uabimicrobium</taxon>
    </lineage>
</organism>
<dbReference type="SFLD" id="SFLDG01135">
    <property type="entry name" value="C1.5.6:_HAD__Beta-PGM__Phospha"/>
    <property type="match status" value="1"/>
</dbReference>
<comment type="pathway">
    <text evidence="2">Organic acid metabolism; glycolate biosynthesis; glycolate from 2-phosphoglycolate: step 1/1.</text>
</comment>
<reference evidence="5 6" key="1">
    <citation type="submission" date="2019-08" db="EMBL/GenBank/DDBJ databases">
        <title>Complete genome sequence of Candidatus Uab amorphum.</title>
        <authorList>
            <person name="Shiratori T."/>
            <person name="Suzuki S."/>
            <person name="Kakizawa Y."/>
            <person name="Ishida K."/>
        </authorList>
    </citation>
    <scope>NUCLEOTIDE SEQUENCE [LARGE SCALE GENOMIC DNA]</scope>
    <source>
        <strain evidence="5 6">SRT547</strain>
    </source>
</reference>
<evidence type="ECO:0000256" key="1">
    <source>
        <dbReference type="ARBA" id="ARBA00000830"/>
    </source>
</evidence>
<dbReference type="SFLD" id="SFLDG01129">
    <property type="entry name" value="C1.5:_HAD__Beta-PGM__Phosphata"/>
    <property type="match status" value="1"/>
</dbReference>
<gene>
    <name evidence="5" type="ORF">UABAM_03622</name>
</gene>
<evidence type="ECO:0000256" key="3">
    <source>
        <dbReference type="ARBA" id="ARBA00006171"/>
    </source>
</evidence>
<comment type="similarity">
    <text evidence="3">Belongs to the HAD-like hydrolase superfamily. CbbY/CbbZ/Gph/YieH family.</text>
</comment>
<dbReference type="SUPFAM" id="SSF56784">
    <property type="entry name" value="HAD-like"/>
    <property type="match status" value="1"/>
</dbReference>
<sequence length="213" mass="23922">MKLFVFDLDGTLVDTKENIALAANHTMKAIGLPEISVAIIASFVGDGSKRLLERCLDYHGANTPDTYSRAWDILFAYYYENVEKCTQLYPGVVEVLDSLRDHHCAVLTNKPQEMADKLLKYLQIENYFCEVVGGKEPEKLKPNPQTLLYLIEKYTNEKTVMIGDSKVDIKVAKNAGVPSVAFTKGFGKVEELQDADFVVDNFAKLGEILRTKF</sequence>
<evidence type="ECO:0000256" key="4">
    <source>
        <dbReference type="ARBA" id="ARBA00013078"/>
    </source>
</evidence>
<dbReference type="PANTHER" id="PTHR43434:SF1">
    <property type="entry name" value="PHOSPHOGLYCOLATE PHOSPHATASE"/>
    <property type="match status" value="1"/>
</dbReference>
<dbReference type="AlphaFoldDB" id="A0A5S9INR3"/>
<comment type="catalytic activity">
    <reaction evidence="1">
        <text>2-phosphoglycolate + H2O = glycolate + phosphate</text>
        <dbReference type="Rhea" id="RHEA:14369"/>
        <dbReference type="ChEBI" id="CHEBI:15377"/>
        <dbReference type="ChEBI" id="CHEBI:29805"/>
        <dbReference type="ChEBI" id="CHEBI:43474"/>
        <dbReference type="ChEBI" id="CHEBI:58033"/>
        <dbReference type="EC" id="3.1.3.18"/>
    </reaction>
</comment>
<dbReference type="Proteomes" id="UP000326354">
    <property type="component" value="Chromosome"/>
</dbReference>
<dbReference type="KEGG" id="uam:UABAM_03622"/>
<dbReference type="InterPro" id="IPR041492">
    <property type="entry name" value="HAD_2"/>
</dbReference>
<dbReference type="SFLD" id="SFLDS00003">
    <property type="entry name" value="Haloacid_Dehalogenase"/>
    <property type="match status" value="1"/>
</dbReference>
<dbReference type="Pfam" id="PF13419">
    <property type="entry name" value="HAD_2"/>
    <property type="match status" value="1"/>
</dbReference>